<name>A4S4L6_OSTLU</name>
<keyword evidence="2" id="KW-0547">Nucleotide-binding</keyword>
<dbReference type="Pfam" id="PF00270">
    <property type="entry name" value="DEAD"/>
    <property type="match status" value="2"/>
</dbReference>
<reference evidence="10 11" key="1">
    <citation type="journal article" date="2007" name="Proc. Natl. Acad. Sci. U.S.A.">
        <title>The tiny eukaryote Ostreococcus provides genomic insights into the paradox of plankton speciation.</title>
        <authorList>
            <person name="Palenik B."/>
            <person name="Grimwood J."/>
            <person name="Aerts A."/>
            <person name="Rouze P."/>
            <person name="Salamov A."/>
            <person name="Putnam N."/>
            <person name="Dupont C."/>
            <person name="Jorgensen R."/>
            <person name="Derelle E."/>
            <person name="Rombauts S."/>
            <person name="Zhou K."/>
            <person name="Otillar R."/>
            <person name="Merchant S.S."/>
            <person name="Podell S."/>
            <person name="Gaasterland T."/>
            <person name="Napoli C."/>
            <person name="Gendler K."/>
            <person name="Manuell A."/>
            <person name="Tai V."/>
            <person name="Vallon O."/>
            <person name="Piganeau G."/>
            <person name="Jancek S."/>
            <person name="Heijde M."/>
            <person name="Jabbari K."/>
            <person name="Bowler C."/>
            <person name="Lohr M."/>
            <person name="Robbens S."/>
            <person name="Werner G."/>
            <person name="Dubchak I."/>
            <person name="Pazour G.J."/>
            <person name="Ren Q."/>
            <person name="Paulsen I."/>
            <person name="Delwiche C."/>
            <person name="Schmutz J."/>
            <person name="Rokhsar D."/>
            <person name="Van de Peer Y."/>
            <person name="Moreau H."/>
            <person name="Grigoriev I.V."/>
        </authorList>
    </citation>
    <scope>NUCLEOTIDE SEQUENCE [LARGE SCALE GENOMIC DNA]</scope>
    <source>
        <strain evidence="10 11">CCE9901</strain>
    </source>
</reference>
<dbReference type="InterPro" id="IPR014756">
    <property type="entry name" value="Ig_E-set"/>
</dbReference>
<dbReference type="SUPFAM" id="SSF52540">
    <property type="entry name" value="P-loop containing nucleoside triphosphate hydrolases"/>
    <property type="match status" value="4"/>
</dbReference>
<dbReference type="InterPro" id="IPR035892">
    <property type="entry name" value="C2_domain_sf"/>
</dbReference>
<feature type="compositionally biased region" description="Basic and acidic residues" evidence="7">
    <location>
        <begin position="47"/>
        <end position="73"/>
    </location>
</feature>
<evidence type="ECO:0000256" key="7">
    <source>
        <dbReference type="SAM" id="MobiDB-lite"/>
    </source>
</evidence>
<evidence type="ECO:0000256" key="6">
    <source>
        <dbReference type="ARBA" id="ARBA00055371"/>
    </source>
</evidence>
<protein>
    <submittedName>
        <fullName evidence="10">Uncharacterized protein</fullName>
    </submittedName>
</protein>
<dbReference type="CDD" id="cd18021">
    <property type="entry name" value="DEXHc_Brr2_2"/>
    <property type="match status" value="1"/>
</dbReference>
<dbReference type="OMA" id="MNPKEFN"/>
<evidence type="ECO:0000256" key="5">
    <source>
        <dbReference type="ARBA" id="ARBA00022840"/>
    </source>
</evidence>
<dbReference type="GO" id="GO:0005524">
    <property type="term" value="F:ATP binding"/>
    <property type="evidence" value="ECO:0007669"/>
    <property type="project" value="UniProtKB-KW"/>
</dbReference>
<dbReference type="KEGG" id="olu:OSTLU_44002"/>
<dbReference type="SMART" id="SM00973">
    <property type="entry name" value="Sec63"/>
    <property type="match status" value="2"/>
</dbReference>
<dbReference type="InterPro" id="IPR050474">
    <property type="entry name" value="Hel308_SKI2-like"/>
</dbReference>
<feature type="compositionally biased region" description="Basic and acidic residues" evidence="7">
    <location>
        <begin position="29"/>
        <end position="38"/>
    </location>
</feature>
<dbReference type="InterPro" id="IPR027417">
    <property type="entry name" value="P-loop_NTPase"/>
</dbReference>
<dbReference type="InterPro" id="IPR036388">
    <property type="entry name" value="WH-like_DNA-bd_sf"/>
</dbReference>
<dbReference type="InterPro" id="IPR001650">
    <property type="entry name" value="Helicase_C-like"/>
</dbReference>
<dbReference type="FunFam" id="3.40.50.300:FF:000368">
    <property type="entry name" value="U5 small nuclear ribonucleoprotein 200 kDa helicase"/>
    <property type="match status" value="1"/>
</dbReference>
<sequence>MPGARDGGAEAAARYRQYEYKANASLVLESDRRGRPRGEPTGAPESLEGKIDASRFGDRARGGTDGDFAEKRERAARRRAEKRARGDAGEAEAFGKRGRATKGASVLGGSEYGLYKPKTRETRAAYEGLLSVLQGVFGDQPQDVMRGAADEVLAALKEEGKTERAKQKDVEALMGTLTSERFAQITAIGKLITDFSIPGEGGEGAGEELDDDIGVAVEFEEEEEEDSDVDEVLEASDVDDDDEGDEGAYDGAVGARAVEDEYTPNADHGLNPADIDAHWLQRAISKAFGFTDSDAAESLKLSEDVYQVLSTEDDRECENALVSMLDYDKFDLIKVLLKNRLKVFWCTRLARSASEEETANIEAQMKADPAAAGILASMRATRASARDRQTATEQKIREEARKLRGEVAEMRTQGGAAAAGRQLLELDALAFVQGSHFMSNKRCELPPGSFRSAKKGYEEVHIPALKQPPFNDDEALRAIEEMPEWAQPAFEGMKTLNRIQSRVYECALLSPENMLLCAPTGAGKTNCAMLTILHEVGLHRRRDGSVDTSAFKIVYVAPMKALVAEIVGNLSNRLKTFGIQVRELTGDVSLSKAEIEATQIIVTTPEKWDIITRKSGDRVYTQLVKLIIIDEVHLLHDDRGPVLESIIARTVRQVETTQEMVRLVGLSATLPNFEDVATFMRVNPEKGLHVFDNSYRPCPLQQQYIGVTVKKPLQRMQLMNEICYEKVMESAGKSQVLVFVHSRKDTAKTAKALRDLAMENETLGKLMRDDSASREILLTEAETVKSSELRDLLPYGFAIHHAGMSRADRTLVEELFGDGHVQVLVSTATLAWGVNLPAHTVIIKGTQVYNPEKGGWDELSFQDVMQMMGRAGRPQFDTFGEGIIITQHSELQYYLSLFNQQLPIESQFVKQLADALNAEIILGTIQNVRDAVIWLGYTYLFVRMLRNPTLYGVSVDAVEDDPVLEQRRSDLIHTAAAQLDKSGLIRYDRRSGALQGTDLGRIASTYYVSHGTLMAFNQHLKPTMGDIELCRLFSLAEEFKYISVREEEKMELSKLAERVPIPVKESIEEPTAKINILLQAYISNMRLDGFALMSDMVYVTQSAGRILRCIFEIVLKKGWSQLAEKSLALCKMCARRTWASQTPLRQFSAIPVDVLQKIERKDLAWDRYYDLSSQEIGELMRAPKLSKALHRFIHQVPRLELSAHVQPITRSVLKVDLNIQPDFIWDESVHGYVQGFWIIVEDNDGENILHHEYFLLKGHNAEEEHGVSFTVPLSDPLPPQYFIRVVSDNWLGSDTVIPVSFKHLMLPEKNPPPTELLDLQPLLVSTLKADGYDELYAGRFTHFNPIQTQVFQCLYNTDENALVGAPTGSGKTVCAEFAIMRSLMTNQDGRSVYMAPTATLADERYDDWSSRFGALGVSVTKLTGDTTADLKLLEKGQIVITTPQQWDVISRRWKQRKNVQTVSLFIADELQLIGGSNGPTIEVVVSRMRYMSSQLAKPVRVLGLCTSLANARDLGEWIGASSHGTFNFSPGVRPVPLEIHFQGVDIINFEARMQAMARPVYGAIANHCRRSEPSIVFVPTRKHAKLASLDLLAFAAAEGEPGRFLQVEEGDLEPYLAQISDESVRHALTFGVALIHEAMSEKERKVVERVFAVGAASVLVATAPLAWGLTTPCKLVVIMGTQYYDAGGAGAADYPVTDLLQMMGRASRPGIDDAGVCLLLCHAPRKEYYKKFLFEPFPVESHLDHFLHDPMVAEIVTRTIETKQDAVDYITWSFYYRRLTQNPNYYNLTGVSHRHLSDALSELVETTLGDLEASKCISIEDDMDCAPLNLGMISAYYYITYTTIELFAASLTAKTKLKGLLEIVAGATEFESFAVRPGEADMLRRILNHAPITLSSNKTTDPHVKVAALLQAYFGRTSIHGDFTQDLQKILPDATRLLQAMVDVISSNGWLGPALAAMELSQMMVQGMWDKDPAVMQLPHIDQETGERCVTAGIEGVYDLIDMEDDARRDILQLSDEQLEDVAEAANRYPSIEVAFDVTDPDDVTAGDAVEIVVNLEREIEGEIGPVFAPRYPGRKEEAWWLVVGDVRKGTLHAIKRITLGKRQKVKLEFAAPEQVGKADLTLYFMCDSYLGCDQEYEFTLDVKEGEDESDDDAMKP</sequence>
<feature type="region of interest" description="Disordered" evidence="7">
    <location>
        <begin position="25"/>
        <end position="101"/>
    </location>
</feature>
<dbReference type="eggNOG" id="KOG0951">
    <property type="taxonomic scope" value="Eukaryota"/>
</dbReference>
<gene>
    <name evidence="10" type="ORF">OSTLU_44002</name>
</gene>
<dbReference type="InterPro" id="IPR057842">
    <property type="entry name" value="WH_MER3"/>
</dbReference>
<dbReference type="PIRSF" id="PIRSF039073">
    <property type="entry name" value="BRR2"/>
    <property type="match status" value="1"/>
</dbReference>
<organism evidence="10 11">
    <name type="scientific">Ostreococcus lucimarinus (strain CCE9901)</name>
    <dbReference type="NCBI Taxonomy" id="436017"/>
    <lineage>
        <taxon>Eukaryota</taxon>
        <taxon>Viridiplantae</taxon>
        <taxon>Chlorophyta</taxon>
        <taxon>Mamiellophyceae</taxon>
        <taxon>Mamiellales</taxon>
        <taxon>Bathycoccaceae</taxon>
        <taxon>Ostreococcus</taxon>
    </lineage>
</organism>
<dbReference type="Gramene" id="ABO98580">
    <property type="protein sequence ID" value="ABO98580"/>
    <property type="gene ID" value="OSTLU_44002"/>
</dbReference>
<dbReference type="GO" id="GO:0000393">
    <property type="term" value="P:spliceosomal conformational changes to generate catalytic conformation"/>
    <property type="evidence" value="ECO:0007669"/>
    <property type="project" value="UniProtKB-ARBA"/>
</dbReference>
<feature type="domain" description="Helicase C-terminal" evidence="9">
    <location>
        <begin position="1563"/>
        <end position="1759"/>
    </location>
</feature>
<dbReference type="Gene3D" id="3.40.50.300">
    <property type="entry name" value="P-loop containing nucleotide triphosphate hydrolases"/>
    <property type="match status" value="4"/>
</dbReference>
<dbReference type="SMART" id="SM00487">
    <property type="entry name" value="DEXDc"/>
    <property type="match status" value="2"/>
</dbReference>
<dbReference type="FunFam" id="1.10.10.10:FF:000012">
    <property type="entry name" value="U5 small nuclear ribonucleoprotein helicase"/>
    <property type="match status" value="1"/>
</dbReference>
<dbReference type="FunFam" id="3.40.50.300:FF:000254">
    <property type="entry name" value="U5 small nuclear ribonucleoprotein helicase"/>
    <property type="match status" value="1"/>
</dbReference>
<evidence type="ECO:0000259" key="8">
    <source>
        <dbReference type="PROSITE" id="PS51192"/>
    </source>
</evidence>
<evidence type="ECO:0000313" key="11">
    <source>
        <dbReference type="Proteomes" id="UP000001568"/>
    </source>
</evidence>
<dbReference type="FunFam" id="3.40.50.300:FF:000102">
    <property type="entry name" value="RNA helicase, activating signal cointegrator 1"/>
    <property type="match status" value="1"/>
</dbReference>
<dbReference type="SMART" id="SM00490">
    <property type="entry name" value="HELICc"/>
    <property type="match status" value="2"/>
</dbReference>
<dbReference type="CDD" id="cd18019">
    <property type="entry name" value="DEXHc_Brr2_1"/>
    <property type="match status" value="1"/>
</dbReference>
<dbReference type="OrthoDB" id="5575at2759"/>
<accession>A4S4L6</accession>
<keyword evidence="4" id="KW-0347">Helicase</keyword>
<feature type="region of interest" description="Disordered" evidence="7">
    <location>
        <begin position="220"/>
        <end position="249"/>
    </location>
</feature>
<dbReference type="InterPro" id="IPR041094">
    <property type="entry name" value="Brr2_helicase_PWI"/>
</dbReference>
<dbReference type="InterPro" id="IPR004179">
    <property type="entry name" value="Sec63-dom"/>
</dbReference>
<dbReference type="GeneID" id="5004583"/>
<dbReference type="FunFam" id="2.60.40.150:FF:000004">
    <property type="entry name" value="RNA helicase, activating signal cointegrator 1"/>
    <property type="match status" value="1"/>
</dbReference>
<dbReference type="FunFam" id="1.10.150.20:FF:000004">
    <property type="entry name" value="U5 small nuclear ribonucleoprotein helicase"/>
    <property type="match status" value="1"/>
</dbReference>
<dbReference type="GO" id="GO:0003676">
    <property type="term" value="F:nucleic acid binding"/>
    <property type="evidence" value="ECO:0007669"/>
    <property type="project" value="InterPro"/>
</dbReference>
<dbReference type="GO" id="GO:0005682">
    <property type="term" value="C:U5 snRNP"/>
    <property type="evidence" value="ECO:0007669"/>
    <property type="project" value="UniProtKB-ARBA"/>
</dbReference>
<dbReference type="InterPro" id="IPR036390">
    <property type="entry name" value="WH_DNA-bd_sf"/>
</dbReference>
<dbReference type="HOGENOM" id="CLU_000335_1_0_1"/>
<dbReference type="FunFam" id="1.10.3380.10:FF:000002">
    <property type="entry name" value="Activating signal cointegrator 1 complex subunit 3"/>
    <property type="match status" value="1"/>
</dbReference>
<dbReference type="Pfam" id="PF23445">
    <property type="entry name" value="WHD_SNRNP200"/>
    <property type="match status" value="2"/>
</dbReference>
<dbReference type="PANTHER" id="PTHR47961">
    <property type="entry name" value="DNA POLYMERASE THETA, PUTATIVE (AFU_ORTHOLOGUE AFUA_1G05260)-RELATED"/>
    <property type="match status" value="1"/>
</dbReference>
<keyword evidence="1" id="KW-0677">Repeat</keyword>
<dbReference type="Gene3D" id="1.10.3380.10">
    <property type="entry name" value="Sec63 N-terminal domain-like domain"/>
    <property type="match status" value="2"/>
</dbReference>
<comment type="function">
    <text evidence="6">RNA helicase that plays an essential role in pre-mRNA splicing as component of the U5 snRNP and U4/U6-U5 tri-snRNP complexes. Involved in spliceosome assembly, activation and disassembly.</text>
</comment>
<dbReference type="EMBL" id="CP000591">
    <property type="protein sequence ID" value="ABO98580.1"/>
    <property type="molecule type" value="Genomic_DNA"/>
</dbReference>
<dbReference type="Pfam" id="PF18149">
    <property type="entry name" value="Helicase_PWI"/>
    <property type="match status" value="1"/>
</dbReference>
<dbReference type="Proteomes" id="UP000001568">
    <property type="component" value="Chromosome 11"/>
</dbReference>
<dbReference type="Pfam" id="PF00271">
    <property type="entry name" value="Helicase_C"/>
    <property type="match status" value="2"/>
</dbReference>
<dbReference type="FunFam" id="2.60.40.150:FF:000133">
    <property type="entry name" value="Pre-mRNA splicing helicase, putative"/>
    <property type="match status" value="1"/>
</dbReference>
<dbReference type="InterPro" id="IPR048863">
    <property type="entry name" value="BRR2_plug"/>
</dbReference>
<dbReference type="STRING" id="436017.A4S4L6"/>
<evidence type="ECO:0000256" key="3">
    <source>
        <dbReference type="ARBA" id="ARBA00022801"/>
    </source>
</evidence>
<evidence type="ECO:0000259" key="9">
    <source>
        <dbReference type="PROSITE" id="PS51194"/>
    </source>
</evidence>
<evidence type="ECO:0000313" key="10">
    <source>
        <dbReference type="EMBL" id="ABO98580.1"/>
    </source>
</evidence>
<evidence type="ECO:0000256" key="2">
    <source>
        <dbReference type="ARBA" id="ARBA00022741"/>
    </source>
</evidence>
<dbReference type="Pfam" id="PF21188">
    <property type="entry name" value="BRR2_plug"/>
    <property type="match status" value="1"/>
</dbReference>
<dbReference type="Pfam" id="PF02889">
    <property type="entry name" value="Sec63"/>
    <property type="match status" value="2"/>
</dbReference>
<dbReference type="Gene3D" id="1.10.150.20">
    <property type="entry name" value="5' to 3' exonuclease, C-terminal subdomain"/>
    <property type="match status" value="2"/>
</dbReference>
<feature type="domain" description="Helicase ATP-binding" evidence="8">
    <location>
        <begin position="1352"/>
        <end position="1526"/>
    </location>
</feature>
<dbReference type="SUPFAM" id="SSF158702">
    <property type="entry name" value="Sec63 N-terminal domain-like"/>
    <property type="match status" value="2"/>
</dbReference>
<dbReference type="SUPFAM" id="SSF46785">
    <property type="entry name" value="Winged helix' DNA-binding domain"/>
    <property type="match status" value="2"/>
</dbReference>
<dbReference type="SUPFAM" id="SSF81296">
    <property type="entry name" value="E set domains"/>
    <property type="match status" value="1"/>
</dbReference>
<keyword evidence="5" id="KW-0067">ATP-binding</keyword>
<feature type="domain" description="Helicase C-terminal" evidence="9">
    <location>
        <begin position="714"/>
        <end position="916"/>
    </location>
</feature>
<dbReference type="InterPro" id="IPR014001">
    <property type="entry name" value="Helicase_ATP-bd"/>
</dbReference>
<dbReference type="FunFam" id="1.10.10.10:FF:000024">
    <property type="entry name" value="U5 small nuclear ribonucleoprotein helicase"/>
    <property type="match status" value="1"/>
</dbReference>
<dbReference type="CDD" id="cd18795">
    <property type="entry name" value="SF2_C_Ski2"/>
    <property type="match status" value="2"/>
</dbReference>
<dbReference type="Gene3D" id="1.10.10.10">
    <property type="entry name" value="Winged helix-like DNA-binding domain superfamily/Winged helix DNA-binding domain"/>
    <property type="match status" value="2"/>
</dbReference>
<dbReference type="FunFam" id="1.10.3380.10:FF:000001">
    <property type="entry name" value="U5 small nuclear ribonucleoprotein helicase"/>
    <property type="match status" value="1"/>
</dbReference>
<dbReference type="GO" id="GO:0016787">
    <property type="term" value="F:hydrolase activity"/>
    <property type="evidence" value="ECO:0007669"/>
    <property type="project" value="UniProtKB-KW"/>
</dbReference>
<dbReference type="PANTHER" id="PTHR47961:SF4">
    <property type="entry name" value="ACTIVATING SIGNAL COINTEGRATOR 1 COMPLEX SUBUNIT 3"/>
    <property type="match status" value="1"/>
</dbReference>
<feature type="domain" description="Helicase ATP-binding" evidence="8">
    <location>
        <begin position="505"/>
        <end position="688"/>
    </location>
</feature>
<keyword evidence="3" id="KW-0378">Hydrolase</keyword>
<dbReference type="GO" id="GO:0004386">
    <property type="term" value="F:helicase activity"/>
    <property type="evidence" value="ECO:0007669"/>
    <property type="project" value="UniProtKB-KW"/>
</dbReference>
<evidence type="ECO:0000256" key="4">
    <source>
        <dbReference type="ARBA" id="ARBA00022806"/>
    </source>
</evidence>
<dbReference type="PROSITE" id="PS51194">
    <property type="entry name" value="HELICASE_CTER"/>
    <property type="match status" value="2"/>
</dbReference>
<dbReference type="RefSeq" id="XP_001420287.1">
    <property type="nucleotide sequence ID" value="XM_001420250.1"/>
</dbReference>
<dbReference type="FunFam" id="3.40.50.300:FF:000062">
    <property type="entry name" value="U5 small nuclear ribonucleoprotein helicase"/>
    <property type="match status" value="1"/>
</dbReference>
<keyword evidence="11" id="KW-1185">Reference proteome</keyword>
<proteinExistence type="predicted"/>
<dbReference type="PROSITE" id="PS51192">
    <property type="entry name" value="HELICASE_ATP_BIND_1"/>
    <property type="match status" value="2"/>
</dbReference>
<dbReference type="Gene3D" id="2.60.40.150">
    <property type="entry name" value="C2 domain"/>
    <property type="match status" value="2"/>
</dbReference>
<feature type="compositionally biased region" description="Acidic residues" evidence="7">
    <location>
        <begin position="220"/>
        <end position="248"/>
    </location>
</feature>
<dbReference type="InterPro" id="IPR011545">
    <property type="entry name" value="DEAD/DEAH_box_helicase_dom"/>
</dbReference>
<evidence type="ECO:0000256" key="1">
    <source>
        <dbReference type="ARBA" id="ARBA00022737"/>
    </source>
</evidence>